<evidence type="ECO:0000313" key="3">
    <source>
        <dbReference type="Proteomes" id="UP000823561"/>
    </source>
</evidence>
<dbReference type="PROSITE" id="PS50188">
    <property type="entry name" value="B302_SPRY"/>
    <property type="match status" value="1"/>
</dbReference>
<reference evidence="2" key="1">
    <citation type="submission" date="2020-10" db="EMBL/GenBank/DDBJ databases">
        <title>Chromosome-scale genome assembly of the Allis shad, Alosa alosa.</title>
        <authorList>
            <person name="Margot Z."/>
            <person name="Christophe K."/>
            <person name="Cabau C."/>
            <person name="Louis A."/>
            <person name="Berthelot C."/>
            <person name="Parey E."/>
            <person name="Roest Crollius H."/>
            <person name="Montfort J."/>
            <person name="Robinson-Rechavi M."/>
            <person name="Bucao C."/>
            <person name="Bouchez O."/>
            <person name="Gislard M."/>
            <person name="Lluch J."/>
            <person name="Milhes M."/>
            <person name="Lampietro C."/>
            <person name="Lopez Roques C."/>
            <person name="Donnadieu C."/>
            <person name="Braasch I."/>
            <person name="Desvignes T."/>
            <person name="Postlethwait J."/>
            <person name="Bobe J."/>
            <person name="Guiguen Y."/>
        </authorList>
    </citation>
    <scope>NUCLEOTIDE SEQUENCE</scope>
    <source>
        <strain evidence="2">M-15738</strain>
        <tissue evidence="2">Blood</tissue>
    </source>
</reference>
<dbReference type="Proteomes" id="UP000823561">
    <property type="component" value="Chromosome 13"/>
</dbReference>
<dbReference type="Pfam" id="PF00622">
    <property type="entry name" value="SPRY"/>
    <property type="match status" value="1"/>
</dbReference>
<dbReference type="SUPFAM" id="SSF49899">
    <property type="entry name" value="Concanavalin A-like lectins/glucanases"/>
    <property type="match status" value="1"/>
</dbReference>
<dbReference type="PANTHER" id="PTHR24103">
    <property type="entry name" value="E3 UBIQUITIN-PROTEIN LIGASE TRIM"/>
    <property type="match status" value="1"/>
</dbReference>
<dbReference type="InterPro" id="IPR013320">
    <property type="entry name" value="ConA-like_dom_sf"/>
</dbReference>
<accession>A0AAV6GAC7</accession>
<dbReference type="InterPro" id="IPR006574">
    <property type="entry name" value="PRY"/>
</dbReference>
<dbReference type="InterPro" id="IPR003877">
    <property type="entry name" value="SPRY_dom"/>
</dbReference>
<protein>
    <recommendedName>
        <fullName evidence="1">B30.2/SPRY domain-containing protein</fullName>
    </recommendedName>
</protein>
<evidence type="ECO:0000313" key="2">
    <source>
        <dbReference type="EMBL" id="KAG5271780.1"/>
    </source>
</evidence>
<dbReference type="InterPro" id="IPR001870">
    <property type="entry name" value="B30.2/SPRY"/>
</dbReference>
<comment type="caution">
    <text evidence="2">The sequence shown here is derived from an EMBL/GenBank/DDBJ whole genome shotgun (WGS) entry which is preliminary data.</text>
</comment>
<dbReference type="FunFam" id="2.60.120.920:FF:000004">
    <property type="entry name" value="Butyrophilin subfamily 1 member A1"/>
    <property type="match status" value="1"/>
</dbReference>
<organism evidence="2 3">
    <name type="scientific">Alosa alosa</name>
    <name type="common">allis shad</name>
    <dbReference type="NCBI Taxonomy" id="278164"/>
    <lineage>
        <taxon>Eukaryota</taxon>
        <taxon>Metazoa</taxon>
        <taxon>Chordata</taxon>
        <taxon>Craniata</taxon>
        <taxon>Vertebrata</taxon>
        <taxon>Euteleostomi</taxon>
        <taxon>Actinopterygii</taxon>
        <taxon>Neopterygii</taxon>
        <taxon>Teleostei</taxon>
        <taxon>Clupei</taxon>
        <taxon>Clupeiformes</taxon>
        <taxon>Clupeoidei</taxon>
        <taxon>Clupeidae</taxon>
        <taxon>Alosa</taxon>
    </lineage>
</organism>
<dbReference type="InterPro" id="IPR043136">
    <property type="entry name" value="B30.2/SPRY_sf"/>
</dbReference>
<dbReference type="Pfam" id="PF13765">
    <property type="entry name" value="PRY"/>
    <property type="match status" value="1"/>
</dbReference>
<feature type="domain" description="B30.2/SPRY" evidence="1">
    <location>
        <begin position="163"/>
        <end position="365"/>
    </location>
</feature>
<dbReference type="PRINTS" id="PR01407">
    <property type="entry name" value="BUTYPHLNCDUF"/>
</dbReference>
<dbReference type="InterPro" id="IPR050143">
    <property type="entry name" value="TRIM/RBCC"/>
</dbReference>
<dbReference type="SMART" id="SM00589">
    <property type="entry name" value="PRY"/>
    <property type="match status" value="1"/>
</dbReference>
<proteinExistence type="predicted"/>
<keyword evidence="3" id="KW-1185">Reference proteome</keyword>
<gene>
    <name evidence="2" type="ORF">AALO_G00183920</name>
</gene>
<evidence type="ECO:0000259" key="1">
    <source>
        <dbReference type="PROSITE" id="PS50188"/>
    </source>
</evidence>
<name>A0AAV6GAC7_9TELE</name>
<dbReference type="SMART" id="SM00449">
    <property type="entry name" value="SPRY"/>
    <property type="match status" value="1"/>
</dbReference>
<dbReference type="AlphaFoldDB" id="A0AAV6GAC7"/>
<sequence>MYKNRIKDTNNNFNNSHLNDFKNKLIQAIKKIKHEVDKCYEEERDTYAEALDVEFKFDAMEREIQAEFRNIHRFLDEEEENDIERLRKEKEKRISLLKERERKISMQGRNLERAIETLNIKLREEDSPKLLKEIRELLQRCDVNYIAPPPVDSEVCSGQFVGPIQYRIWKHMKASIYPNITTLTFDPETAHPLLALSPNCSTVRFDDDKKMPPQEELEKNPRCFNYYYCVMGRESFFTGRHYWEVDVGKKTAWRVGVAREDVPRGEMAVSTTATGFWTLSLKGGSIVACTHPKPTPVRTSILPTRIGVFLDCDREEVSFYNAVTMTALHSFSMENMDGPIFPFFNPCDTDNGRNASPLTMFMPAL</sequence>
<dbReference type="InterPro" id="IPR003879">
    <property type="entry name" value="Butyrophylin_SPRY"/>
</dbReference>
<dbReference type="CDD" id="cd13733">
    <property type="entry name" value="SPRY_PRY_C-I_1"/>
    <property type="match status" value="1"/>
</dbReference>
<dbReference type="Gene3D" id="2.60.120.920">
    <property type="match status" value="1"/>
</dbReference>
<dbReference type="EMBL" id="JADWDJ010000013">
    <property type="protein sequence ID" value="KAG5271780.1"/>
    <property type="molecule type" value="Genomic_DNA"/>
</dbReference>